<evidence type="ECO:0000256" key="1">
    <source>
        <dbReference type="ARBA" id="ARBA00001602"/>
    </source>
</evidence>
<evidence type="ECO:0000256" key="7">
    <source>
        <dbReference type="HAMAP-Rule" id="MF_00258"/>
    </source>
</evidence>
<dbReference type="Pfam" id="PF01177">
    <property type="entry name" value="Asp_Glu_race"/>
    <property type="match status" value="1"/>
</dbReference>
<comment type="similarity">
    <text evidence="7">Belongs to the aspartate/glutamate racemases family.</text>
</comment>
<reference evidence="8 9" key="1">
    <citation type="journal article" date="2015" name="Genome Announc.">
        <title>Expanding the biotechnology potential of lactobacilli through comparative genomics of 213 strains and associated genera.</title>
        <authorList>
            <person name="Sun Z."/>
            <person name="Harris H.M."/>
            <person name="McCann A."/>
            <person name="Guo C."/>
            <person name="Argimon S."/>
            <person name="Zhang W."/>
            <person name="Yang X."/>
            <person name="Jeffery I.B."/>
            <person name="Cooney J.C."/>
            <person name="Kagawa T.F."/>
            <person name="Liu W."/>
            <person name="Song Y."/>
            <person name="Salvetti E."/>
            <person name="Wrobel A."/>
            <person name="Rasinkangas P."/>
            <person name="Parkhill J."/>
            <person name="Rea M.C."/>
            <person name="O'Sullivan O."/>
            <person name="Ritari J."/>
            <person name="Douillard F.P."/>
            <person name="Paul Ross R."/>
            <person name="Yang R."/>
            <person name="Briner A.E."/>
            <person name="Felis G.E."/>
            <person name="de Vos W.M."/>
            <person name="Barrangou R."/>
            <person name="Klaenhammer T.R."/>
            <person name="Caufield P.W."/>
            <person name="Cui Y."/>
            <person name="Zhang H."/>
            <person name="O'Toole P.W."/>
        </authorList>
    </citation>
    <scope>NUCLEOTIDE SEQUENCE [LARGE SCALE GENOMIC DNA]</scope>
    <source>
        <strain evidence="8 9">DSM 19394</strain>
    </source>
</reference>
<dbReference type="GO" id="GO:0071555">
    <property type="term" value="P:cell wall organization"/>
    <property type="evidence" value="ECO:0007669"/>
    <property type="project" value="UniProtKB-KW"/>
</dbReference>
<dbReference type="Gene3D" id="3.40.50.1860">
    <property type="match status" value="2"/>
</dbReference>
<organism evidence="8 9">
    <name type="scientific">Levilactobacillus acidifarinae DSM 19394 = JCM 15949</name>
    <dbReference type="NCBI Taxonomy" id="1423715"/>
    <lineage>
        <taxon>Bacteria</taxon>
        <taxon>Bacillati</taxon>
        <taxon>Bacillota</taxon>
        <taxon>Bacilli</taxon>
        <taxon>Lactobacillales</taxon>
        <taxon>Lactobacillaceae</taxon>
        <taxon>Levilactobacillus</taxon>
    </lineage>
</organism>
<feature type="binding site" evidence="7">
    <location>
        <begin position="10"/>
        <end position="11"/>
    </location>
    <ligand>
        <name>substrate</name>
    </ligand>
</feature>
<dbReference type="HAMAP" id="MF_00258">
    <property type="entry name" value="Glu_racemase"/>
    <property type="match status" value="1"/>
</dbReference>
<dbReference type="OrthoDB" id="9801055at2"/>
<evidence type="ECO:0000313" key="9">
    <source>
        <dbReference type="Proteomes" id="UP000051955"/>
    </source>
</evidence>
<name>A0A0R1LED5_9LACO</name>
<dbReference type="UniPathway" id="UPA00219"/>
<comment type="pathway">
    <text evidence="7">Cell wall biogenesis; peptidoglycan biosynthesis.</text>
</comment>
<comment type="caution">
    <text evidence="8">The sequence shown here is derived from an EMBL/GenBank/DDBJ whole genome shotgun (WGS) entry which is preliminary data.</text>
</comment>
<feature type="active site" description="Proton donor/acceptor" evidence="7">
    <location>
        <position position="185"/>
    </location>
</feature>
<dbReference type="NCBIfam" id="TIGR00067">
    <property type="entry name" value="glut_race"/>
    <property type="match status" value="1"/>
</dbReference>
<evidence type="ECO:0000256" key="4">
    <source>
        <dbReference type="ARBA" id="ARBA00022984"/>
    </source>
</evidence>
<dbReference type="PANTHER" id="PTHR21198">
    <property type="entry name" value="GLUTAMATE RACEMASE"/>
    <property type="match status" value="1"/>
</dbReference>
<dbReference type="RefSeq" id="WP_057804486.1">
    <property type="nucleotide sequence ID" value="NZ_AZDV01000028.1"/>
</dbReference>
<dbReference type="Proteomes" id="UP000051955">
    <property type="component" value="Unassembled WGS sequence"/>
</dbReference>
<comment type="function">
    <text evidence="7">Provides the (R)-glutamate required for cell wall biosynthesis.</text>
</comment>
<dbReference type="InterPro" id="IPR018187">
    <property type="entry name" value="Asp/Glu_racemase_AS_1"/>
</dbReference>
<proteinExistence type="inferred from homology"/>
<keyword evidence="3 7" id="KW-0133">Cell shape</keyword>
<evidence type="ECO:0000256" key="6">
    <source>
        <dbReference type="ARBA" id="ARBA00023316"/>
    </source>
</evidence>
<feature type="active site" description="Proton donor/acceptor" evidence="7">
    <location>
        <position position="74"/>
    </location>
</feature>
<feature type="binding site" evidence="7">
    <location>
        <begin position="186"/>
        <end position="187"/>
    </location>
    <ligand>
        <name>substrate</name>
    </ligand>
</feature>
<dbReference type="AlphaFoldDB" id="A0A0R1LED5"/>
<dbReference type="PROSITE" id="PS00924">
    <property type="entry name" value="ASP_GLU_RACEMASE_2"/>
    <property type="match status" value="1"/>
</dbReference>
<keyword evidence="9" id="KW-1185">Reference proteome</keyword>
<dbReference type="EMBL" id="AZDV01000028">
    <property type="protein sequence ID" value="KRK93728.1"/>
    <property type="molecule type" value="Genomic_DNA"/>
</dbReference>
<feature type="binding site" evidence="7">
    <location>
        <begin position="42"/>
        <end position="43"/>
    </location>
    <ligand>
        <name>substrate</name>
    </ligand>
</feature>
<protein>
    <recommendedName>
        <fullName evidence="2 7">Glutamate racemase</fullName>
        <ecNumber evidence="2 7">5.1.1.3</ecNumber>
    </recommendedName>
</protein>
<dbReference type="SUPFAM" id="SSF53681">
    <property type="entry name" value="Aspartate/glutamate racemase"/>
    <property type="match status" value="2"/>
</dbReference>
<gene>
    <name evidence="7" type="primary">murI</name>
    <name evidence="8" type="ORF">FD25_GL001055</name>
</gene>
<dbReference type="InterPro" id="IPR004391">
    <property type="entry name" value="Glu_race"/>
</dbReference>
<accession>A0A0R1LED5</accession>
<dbReference type="EC" id="5.1.1.3" evidence="2 7"/>
<dbReference type="STRING" id="1423715.FD25_GL001055"/>
<comment type="catalytic activity">
    <reaction evidence="1 7">
        <text>L-glutamate = D-glutamate</text>
        <dbReference type="Rhea" id="RHEA:12813"/>
        <dbReference type="ChEBI" id="CHEBI:29985"/>
        <dbReference type="ChEBI" id="CHEBI:29986"/>
        <dbReference type="EC" id="5.1.1.3"/>
    </reaction>
</comment>
<evidence type="ECO:0000256" key="2">
    <source>
        <dbReference type="ARBA" id="ARBA00013090"/>
    </source>
</evidence>
<dbReference type="NCBIfam" id="NF002035">
    <property type="entry name" value="PRK00865.1-3"/>
    <property type="match status" value="1"/>
</dbReference>
<sequence length="278" mass="29631">MRNAAIGFMDSGVGGLTVLREVQRLLPTEKTVYLGDQQRLPYGPRPQSEVLTFTQQIAAFLQRRDQIKLLVLACNTATAAALPTLQQTLAIPVVGVIAPGARAAVQATKTHKIGVIATAGTVKSQAYQRTITAQDPRNTVTSLACPELVQLAEANDLTSPHALQVVAAKLAPLQGTQIDTLVLGCTHFPLLRQVIQRVLGPGVQLIDPGTATANTVTALLDYWNLANSTGQPQPQATYYTTGDVVSFDRAANQWLDTAPVHAQALALDALTQINLEAE</sequence>
<dbReference type="InterPro" id="IPR001920">
    <property type="entry name" value="Asp/Glu_race"/>
</dbReference>
<dbReference type="PROSITE" id="PS00923">
    <property type="entry name" value="ASP_GLU_RACEMASE_1"/>
    <property type="match status" value="1"/>
</dbReference>
<dbReference type="InterPro" id="IPR033134">
    <property type="entry name" value="Asp/Glu_racemase_AS_2"/>
</dbReference>
<dbReference type="InterPro" id="IPR015942">
    <property type="entry name" value="Asp/Glu/hydantoin_racemase"/>
</dbReference>
<dbReference type="GO" id="GO:0008881">
    <property type="term" value="F:glutamate racemase activity"/>
    <property type="evidence" value="ECO:0007669"/>
    <property type="project" value="UniProtKB-UniRule"/>
</dbReference>
<keyword evidence="6 7" id="KW-0961">Cell wall biogenesis/degradation</keyword>
<dbReference type="GO" id="GO:0009252">
    <property type="term" value="P:peptidoglycan biosynthetic process"/>
    <property type="evidence" value="ECO:0007669"/>
    <property type="project" value="UniProtKB-UniRule"/>
</dbReference>
<evidence type="ECO:0000313" key="8">
    <source>
        <dbReference type="EMBL" id="KRK93728.1"/>
    </source>
</evidence>
<keyword evidence="4 7" id="KW-0573">Peptidoglycan synthesis</keyword>
<dbReference type="GO" id="GO:0008360">
    <property type="term" value="P:regulation of cell shape"/>
    <property type="evidence" value="ECO:0007669"/>
    <property type="project" value="UniProtKB-KW"/>
</dbReference>
<feature type="binding site" evidence="7">
    <location>
        <begin position="75"/>
        <end position="76"/>
    </location>
    <ligand>
        <name>substrate</name>
    </ligand>
</feature>
<dbReference type="FunFam" id="3.40.50.1860:FF:000001">
    <property type="entry name" value="Glutamate racemase"/>
    <property type="match status" value="1"/>
</dbReference>
<dbReference type="PANTHER" id="PTHR21198:SF2">
    <property type="entry name" value="GLUTAMATE RACEMASE"/>
    <property type="match status" value="1"/>
</dbReference>
<keyword evidence="5 7" id="KW-0413">Isomerase</keyword>
<evidence type="ECO:0000256" key="3">
    <source>
        <dbReference type="ARBA" id="ARBA00022960"/>
    </source>
</evidence>
<dbReference type="PATRIC" id="fig|1423715.3.peg.1085"/>
<evidence type="ECO:0000256" key="5">
    <source>
        <dbReference type="ARBA" id="ARBA00023235"/>
    </source>
</evidence>